<dbReference type="HOGENOM" id="CLU_107483_1_0_7"/>
<reference evidence="1 2" key="1">
    <citation type="submission" date="2013-10" db="EMBL/GenBank/DDBJ databases">
        <title>The Genome Sequence of Helicobacter canis NCTC 12740.</title>
        <authorList>
            <consortium name="The Broad Institute Genomics Platform"/>
            <person name="Earl A."/>
            <person name="Fox J.G."/>
            <person name="Shen Z."/>
            <person name="Young S.K."/>
            <person name="Zeng Q."/>
            <person name="Gargeya S."/>
            <person name="Fitzgerald M."/>
            <person name="Abouelleil A."/>
            <person name="Alvarado L."/>
            <person name="Chapman S.B."/>
            <person name="Gainer-Dewar J."/>
            <person name="Goldberg J."/>
            <person name="Griggs A."/>
            <person name="Gujja S."/>
            <person name="Hansen M."/>
            <person name="Howarth C."/>
            <person name="Imamovic A."/>
            <person name="Ireland A."/>
            <person name="Larimer J."/>
            <person name="McCowan C."/>
            <person name="Murphy C."/>
            <person name="Pearson M."/>
            <person name="Poon T.W."/>
            <person name="Priest M."/>
            <person name="Roberts A."/>
            <person name="Saif S."/>
            <person name="Shea T."/>
            <person name="Sykes S."/>
            <person name="Wortman J."/>
            <person name="Nusbaum C."/>
            <person name="Birren B."/>
        </authorList>
    </citation>
    <scope>NUCLEOTIDE SEQUENCE [LARGE SCALE GENOMIC DNA]</scope>
    <source>
        <strain evidence="1 2">NCTC 12740</strain>
    </source>
</reference>
<evidence type="ECO:0000313" key="1">
    <source>
        <dbReference type="EMBL" id="ETD25673.1"/>
    </source>
</evidence>
<keyword evidence="2" id="KW-1185">Reference proteome</keyword>
<organism evidence="1 2">
    <name type="scientific">Helicobacter canis NCTC 12740</name>
    <dbReference type="NCBI Taxonomy" id="1357399"/>
    <lineage>
        <taxon>Bacteria</taxon>
        <taxon>Pseudomonadati</taxon>
        <taxon>Campylobacterota</taxon>
        <taxon>Epsilonproteobacteria</taxon>
        <taxon>Campylobacterales</taxon>
        <taxon>Helicobacteraceae</taxon>
        <taxon>Helicobacter</taxon>
    </lineage>
</organism>
<protein>
    <recommendedName>
        <fullName evidence="3">Abi-like protein</fullName>
    </recommendedName>
</protein>
<dbReference type="STRING" id="1357399.HMPREF2087_01501"/>
<dbReference type="eggNOG" id="ENOG50309ZT">
    <property type="taxonomic scope" value="Bacteria"/>
</dbReference>
<dbReference type="PATRIC" id="fig|1357399.3.peg.1571"/>
<gene>
    <name evidence="1" type="ORF">HMPREF2087_01501</name>
</gene>
<comment type="caution">
    <text evidence="1">The sequence shown here is derived from an EMBL/GenBank/DDBJ whole genome shotgun (WGS) entry which is preliminary data.</text>
</comment>
<evidence type="ECO:0008006" key="3">
    <source>
        <dbReference type="Google" id="ProtNLM"/>
    </source>
</evidence>
<name>V8CE26_9HELI</name>
<proteinExistence type="predicted"/>
<dbReference type="Proteomes" id="UP000018688">
    <property type="component" value="Unassembled WGS sequence"/>
</dbReference>
<dbReference type="RefSeq" id="WP_023930521.1">
    <property type="nucleotide sequence ID" value="NZ_KI669458.1"/>
</dbReference>
<dbReference type="AlphaFoldDB" id="V8CE26"/>
<dbReference type="EMBL" id="AZJJ01000007">
    <property type="protein sequence ID" value="ETD25673.1"/>
    <property type="molecule type" value="Genomic_DNA"/>
</dbReference>
<evidence type="ECO:0000313" key="2">
    <source>
        <dbReference type="Proteomes" id="UP000018688"/>
    </source>
</evidence>
<accession>V8CE26</accession>
<sequence length="212" mass="25032">MDRQRQIELFSLSRLASYKDWREHSANLALIADISIRLGLLEIITRNKVALLLGIDDSEFISKQTLGYWCKCIDTHRLHNRLVNMRNMDFRKYSTHNKKDKMRDYQKVQIAYSILRTIRNRAFHFENLLKTNPNGTPRLSSVCEFGKTRILVGIDGDRIAEFLDDFLGCFDSELREYTQEVKCLMLAKKQKRKIAKVAAWWRNVACGGRWWR</sequence>